<evidence type="ECO:0000313" key="1">
    <source>
        <dbReference type="EMBL" id="KAK3078930.1"/>
    </source>
</evidence>
<name>A0ACC3DQY1_9PEZI</name>
<gene>
    <name evidence="1" type="ORF">LTS18_006259</name>
</gene>
<keyword evidence="2" id="KW-1185">Reference proteome</keyword>
<sequence length="299" mass="31904">MIVCLDLYHTQEAERHGRRASSDVAFDWNDDRRASMIAAIDSSVHIWEGLRDHSMEAFKAHATLTVMLQKLREHEGMRHRRQQQQHQQQQSLQQQQNYAQAAQAFPATANGVSGGVVDGMADDDPNVAPEHSAAMTLGMLSTGALTPNAGMMFDGAKGYATPYGDPIQQQSSGLTPNYSGPGNDGPGGAANAQSPFSQLFGAGMGFQSMDALGGVGGNLDWDAWDSYIQGTNLDGSANQMWANMNVDQPTPMQMPDSSDLISQQQQGHGQQQQSNGAYPGGGGGGVFMGVSTPPNYLAK</sequence>
<dbReference type="Proteomes" id="UP001186974">
    <property type="component" value="Unassembled WGS sequence"/>
</dbReference>
<organism evidence="1 2">
    <name type="scientific">Coniosporium uncinatum</name>
    <dbReference type="NCBI Taxonomy" id="93489"/>
    <lineage>
        <taxon>Eukaryota</taxon>
        <taxon>Fungi</taxon>
        <taxon>Dikarya</taxon>
        <taxon>Ascomycota</taxon>
        <taxon>Pezizomycotina</taxon>
        <taxon>Dothideomycetes</taxon>
        <taxon>Dothideomycetes incertae sedis</taxon>
        <taxon>Coniosporium</taxon>
    </lineage>
</organism>
<dbReference type="EMBL" id="JAWDJW010001506">
    <property type="protein sequence ID" value="KAK3078930.1"/>
    <property type="molecule type" value="Genomic_DNA"/>
</dbReference>
<reference evidence="1" key="1">
    <citation type="submission" date="2024-09" db="EMBL/GenBank/DDBJ databases">
        <title>Black Yeasts Isolated from many extreme environments.</title>
        <authorList>
            <person name="Coleine C."/>
            <person name="Stajich J.E."/>
            <person name="Selbmann L."/>
        </authorList>
    </citation>
    <scope>NUCLEOTIDE SEQUENCE</scope>
    <source>
        <strain evidence="1">CCFEE 5737</strain>
    </source>
</reference>
<proteinExistence type="predicted"/>
<evidence type="ECO:0000313" key="2">
    <source>
        <dbReference type="Proteomes" id="UP001186974"/>
    </source>
</evidence>
<comment type="caution">
    <text evidence="1">The sequence shown here is derived from an EMBL/GenBank/DDBJ whole genome shotgun (WGS) entry which is preliminary data.</text>
</comment>
<accession>A0ACC3DQY1</accession>
<protein>
    <submittedName>
        <fullName evidence="1">Uncharacterized protein</fullName>
    </submittedName>
</protein>